<dbReference type="RefSeq" id="XP_012652776.1">
    <property type="nucleotide sequence ID" value="XM_012797322.1"/>
</dbReference>
<dbReference type="GeneID" id="24439375"/>
<dbReference type="EMBL" id="GG662717">
    <property type="protein sequence ID" value="EWS74686.1"/>
    <property type="molecule type" value="Genomic_DNA"/>
</dbReference>
<dbReference type="Proteomes" id="UP000009168">
    <property type="component" value="Unassembled WGS sequence"/>
</dbReference>
<evidence type="ECO:0000313" key="2">
    <source>
        <dbReference type="Proteomes" id="UP000009168"/>
    </source>
</evidence>
<gene>
    <name evidence="1" type="ORF">TTHERM_000522499</name>
</gene>
<organism evidence="1 2">
    <name type="scientific">Tetrahymena thermophila (strain SB210)</name>
    <dbReference type="NCBI Taxonomy" id="312017"/>
    <lineage>
        <taxon>Eukaryota</taxon>
        <taxon>Sar</taxon>
        <taxon>Alveolata</taxon>
        <taxon>Ciliophora</taxon>
        <taxon>Intramacronucleata</taxon>
        <taxon>Oligohymenophorea</taxon>
        <taxon>Hymenostomatida</taxon>
        <taxon>Tetrahymenina</taxon>
        <taxon>Tetrahymenidae</taxon>
        <taxon>Tetrahymena</taxon>
    </lineage>
</organism>
<dbReference type="InParanoid" id="W7XII6"/>
<keyword evidence="2" id="KW-1185">Reference proteome</keyword>
<dbReference type="AlphaFoldDB" id="W7XII6"/>
<accession>W7XII6</accession>
<name>W7XII6_TETTS</name>
<dbReference type="KEGG" id="tet:TTHERM_000522499"/>
<reference evidence="2" key="1">
    <citation type="journal article" date="2006" name="PLoS Biol.">
        <title>Macronuclear genome sequence of the ciliate Tetrahymena thermophila, a model eukaryote.</title>
        <authorList>
            <person name="Eisen J.A."/>
            <person name="Coyne R.S."/>
            <person name="Wu M."/>
            <person name="Wu D."/>
            <person name="Thiagarajan M."/>
            <person name="Wortman J.R."/>
            <person name="Badger J.H."/>
            <person name="Ren Q."/>
            <person name="Amedeo P."/>
            <person name="Jones K.M."/>
            <person name="Tallon L.J."/>
            <person name="Delcher A.L."/>
            <person name="Salzberg S.L."/>
            <person name="Silva J.C."/>
            <person name="Haas B.J."/>
            <person name="Majoros W.H."/>
            <person name="Farzad M."/>
            <person name="Carlton J.M."/>
            <person name="Smith R.K. Jr."/>
            <person name="Garg J."/>
            <person name="Pearlman R.E."/>
            <person name="Karrer K.M."/>
            <person name="Sun L."/>
            <person name="Manning G."/>
            <person name="Elde N.C."/>
            <person name="Turkewitz A.P."/>
            <person name="Asai D.J."/>
            <person name="Wilkes D.E."/>
            <person name="Wang Y."/>
            <person name="Cai H."/>
            <person name="Collins K."/>
            <person name="Stewart B.A."/>
            <person name="Lee S.R."/>
            <person name="Wilamowska K."/>
            <person name="Weinberg Z."/>
            <person name="Ruzzo W.L."/>
            <person name="Wloga D."/>
            <person name="Gaertig J."/>
            <person name="Frankel J."/>
            <person name="Tsao C.-C."/>
            <person name="Gorovsky M.A."/>
            <person name="Keeling P.J."/>
            <person name="Waller R.F."/>
            <person name="Patron N.J."/>
            <person name="Cherry J.M."/>
            <person name="Stover N.A."/>
            <person name="Krieger C.J."/>
            <person name="del Toro C."/>
            <person name="Ryder H.F."/>
            <person name="Williamson S.C."/>
            <person name="Barbeau R.A."/>
            <person name="Hamilton E.P."/>
            <person name="Orias E."/>
        </authorList>
    </citation>
    <scope>NUCLEOTIDE SEQUENCE [LARGE SCALE GENOMIC DNA]</scope>
    <source>
        <strain evidence="2">SB210</strain>
    </source>
</reference>
<sequence>MKIFKFLNILINIYFSKKIQNWNQNTFLLNKLKKIQYRIRQTAHFLKKFDKYLKKIFYLIGIKIQQI</sequence>
<protein>
    <submittedName>
        <fullName evidence="1">Uncharacterized protein</fullName>
    </submittedName>
</protein>
<evidence type="ECO:0000313" key="1">
    <source>
        <dbReference type="EMBL" id="EWS74686.1"/>
    </source>
</evidence>
<proteinExistence type="predicted"/>